<dbReference type="EMBL" id="JAFJMO010000008">
    <property type="protein sequence ID" value="KAJ8268779.1"/>
    <property type="molecule type" value="Genomic_DNA"/>
</dbReference>
<dbReference type="FunFam" id="3.30.160.60:FF:001397">
    <property type="entry name" value="Datilografo, isoform A"/>
    <property type="match status" value="1"/>
</dbReference>
<dbReference type="InterPro" id="IPR036236">
    <property type="entry name" value="Znf_C2H2_sf"/>
</dbReference>
<feature type="domain" description="C2H2-type" evidence="15">
    <location>
        <begin position="303"/>
        <end position="330"/>
    </location>
</feature>
<keyword evidence="13" id="KW-0175">Coiled coil</keyword>
<comment type="caution">
    <text evidence="16">The sequence shown here is derived from an EMBL/GenBank/DDBJ whole genome shotgun (WGS) entry which is preliminary data.</text>
</comment>
<dbReference type="GO" id="GO:0008270">
    <property type="term" value="F:zinc ion binding"/>
    <property type="evidence" value="ECO:0007669"/>
    <property type="project" value="UniProtKB-KW"/>
</dbReference>
<proteinExistence type="inferred from homology"/>
<reference evidence="16" key="1">
    <citation type="journal article" date="2023" name="Science">
        <title>Genome structures resolve the early diversification of teleost fishes.</title>
        <authorList>
            <person name="Parey E."/>
            <person name="Louis A."/>
            <person name="Montfort J."/>
            <person name="Bouchez O."/>
            <person name="Roques C."/>
            <person name="Iampietro C."/>
            <person name="Lluch J."/>
            <person name="Castinel A."/>
            <person name="Donnadieu C."/>
            <person name="Desvignes T."/>
            <person name="Floi Bucao C."/>
            <person name="Jouanno E."/>
            <person name="Wen M."/>
            <person name="Mejri S."/>
            <person name="Dirks R."/>
            <person name="Jansen H."/>
            <person name="Henkel C."/>
            <person name="Chen W.J."/>
            <person name="Zahm M."/>
            <person name="Cabau C."/>
            <person name="Klopp C."/>
            <person name="Thompson A.W."/>
            <person name="Robinson-Rechavi M."/>
            <person name="Braasch I."/>
            <person name="Lecointre G."/>
            <person name="Bobe J."/>
            <person name="Postlethwait J.H."/>
            <person name="Berthelot C."/>
            <person name="Roest Crollius H."/>
            <person name="Guiguen Y."/>
        </authorList>
    </citation>
    <scope>NUCLEOTIDE SEQUENCE</scope>
    <source>
        <strain evidence="16">Concon-B</strain>
    </source>
</reference>
<keyword evidence="9" id="KW-0238">DNA-binding</keyword>
<dbReference type="SUPFAM" id="SSF57667">
    <property type="entry name" value="beta-beta-alpha zinc fingers"/>
    <property type="match status" value="2"/>
</dbReference>
<comment type="subcellular location">
    <subcellularLocation>
        <location evidence="2">Nucleus</location>
    </subcellularLocation>
</comment>
<feature type="coiled-coil region" evidence="13">
    <location>
        <begin position="36"/>
        <end position="70"/>
    </location>
</feature>
<evidence type="ECO:0000256" key="1">
    <source>
        <dbReference type="ARBA" id="ARBA00003767"/>
    </source>
</evidence>
<protein>
    <recommendedName>
        <fullName evidence="15">C2H2-type domain-containing protein</fullName>
    </recommendedName>
</protein>
<evidence type="ECO:0000256" key="4">
    <source>
        <dbReference type="ARBA" id="ARBA00022723"/>
    </source>
</evidence>
<evidence type="ECO:0000259" key="15">
    <source>
        <dbReference type="PROSITE" id="PS50157"/>
    </source>
</evidence>
<evidence type="ECO:0000256" key="10">
    <source>
        <dbReference type="ARBA" id="ARBA00023163"/>
    </source>
</evidence>
<sequence length="414" mass="44774">MWEDARTSFHSQLGSVMESLLAAAVCQISRIFEGSLSDSRAEVQRAREEVALLNRKLETLEGRLKEASSTRDAVTFDPGSFAPAPGVPLLLPDLLPHDEGGVKEDLEVTEMELVSFSLDSAVVSMAIKEEQEQDPEPLSEERMGPEEAGPGATGAMGLKAEGEIQRAVRSAGPKPLQNPELLLDLLTEHVPVQPSFPSDGSGSLGTPRRSGGLDEHPGPFGSVAAAGEEGSGFSPVPEVLDDLTVTAPYYRHQPRPLPNGGADTGMPLGWPDGETAGSDSLFSARGGASSRAPPCRAPREKPYPCPSCSKAFISPSHLNVHMRVHTGERPYCCTQCGKSFAHNGNLRAHHRQVHLGKRPYPCAECGKRFSKRGNLRTHLQQVHLGRRPYPCTHCRKAYFSLRDLRTHQALHAVP</sequence>
<evidence type="ECO:0000256" key="11">
    <source>
        <dbReference type="ARBA" id="ARBA00023242"/>
    </source>
</evidence>
<feature type="domain" description="C2H2-type" evidence="15">
    <location>
        <begin position="331"/>
        <end position="359"/>
    </location>
</feature>
<keyword evidence="6 12" id="KW-0863">Zinc-finger</keyword>
<dbReference type="Proteomes" id="UP001152803">
    <property type="component" value="Unassembled WGS sequence"/>
</dbReference>
<accession>A0A9Q1HY93</accession>
<evidence type="ECO:0000256" key="5">
    <source>
        <dbReference type="ARBA" id="ARBA00022737"/>
    </source>
</evidence>
<feature type="domain" description="C2H2-type" evidence="15">
    <location>
        <begin position="360"/>
        <end position="388"/>
    </location>
</feature>
<comment type="similarity">
    <text evidence="3">Belongs to the krueppel C2H2-type zinc-finger protein family.</text>
</comment>
<evidence type="ECO:0000256" key="6">
    <source>
        <dbReference type="ARBA" id="ARBA00022771"/>
    </source>
</evidence>
<dbReference type="OrthoDB" id="3437960at2759"/>
<dbReference type="InterPro" id="IPR013087">
    <property type="entry name" value="Znf_C2H2_type"/>
</dbReference>
<comment type="function">
    <text evidence="1">May be involved in transcriptional regulation.</text>
</comment>
<evidence type="ECO:0000256" key="2">
    <source>
        <dbReference type="ARBA" id="ARBA00004123"/>
    </source>
</evidence>
<dbReference type="Gene3D" id="3.30.160.60">
    <property type="entry name" value="Classic Zinc Finger"/>
    <property type="match status" value="4"/>
</dbReference>
<keyword evidence="5" id="KW-0677">Repeat</keyword>
<evidence type="ECO:0000256" key="7">
    <source>
        <dbReference type="ARBA" id="ARBA00022833"/>
    </source>
</evidence>
<dbReference type="AlphaFoldDB" id="A0A9Q1HY93"/>
<dbReference type="PROSITE" id="PS50157">
    <property type="entry name" value="ZINC_FINGER_C2H2_2"/>
    <property type="match status" value="4"/>
</dbReference>
<keyword evidence="17" id="KW-1185">Reference proteome</keyword>
<evidence type="ECO:0000256" key="12">
    <source>
        <dbReference type="PROSITE-ProRule" id="PRU00042"/>
    </source>
</evidence>
<evidence type="ECO:0000256" key="9">
    <source>
        <dbReference type="ARBA" id="ARBA00023125"/>
    </source>
</evidence>
<keyword evidence="10" id="KW-0804">Transcription</keyword>
<dbReference type="GO" id="GO:0003677">
    <property type="term" value="F:DNA binding"/>
    <property type="evidence" value="ECO:0007669"/>
    <property type="project" value="UniProtKB-KW"/>
</dbReference>
<dbReference type="InterPro" id="IPR050331">
    <property type="entry name" value="Zinc_finger"/>
</dbReference>
<dbReference type="FunFam" id="3.30.160.60:FF:001134">
    <property type="entry name" value="Zinc finger protein 70"/>
    <property type="match status" value="1"/>
</dbReference>
<dbReference type="PANTHER" id="PTHR16515:SF49">
    <property type="entry name" value="GASTRULA ZINC FINGER PROTEIN XLCGF49.1-LIKE-RELATED"/>
    <property type="match status" value="1"/>
</dbReference>
<keyword evidence="7" id="KW-0862">Zinc</keyword>
<feature type="region of interest" description="Disordered" evidence="14">
    <location>
        <begin position="130"/>
        <end position="152"/>
    </location>
</feature>
<keyword evidence="8" id="KW-0805">Transcription regulation</keyword>
<evidence type="ECO:0000256" key="14">
    <source>
        <dbReference type="SAM" id="MobiDB-lite"/>
    </source>
</evidence>
<feature type="domain" description="C2H2-type" evidence="15">
    <location>
        <begin position="389"/>
        <end position="414"/>
    </location>
</feature>
<dbReference type="PROSITE" id="PS00028">
    <property type="entry name" value="ZINC_FINGER_C2H2_1"/>
    <property type="match status" value="4"/>
</dbReference>
<evidence type="ECO:0000256" key="8">
    <source>
        <dbReference type="ARBA" id="ARBA00023015"/>
    </source>
</evidence>
<dbReference type="SMART" id="SM00355">
    <property type="entry name" value="ZnF_C2H2"/>
    <property type="match status" value="4"/>
</dbReference>
<evidence type="ECO:0000256" key="3">
    <source>
        <dbReference type="ARBA" id="ARBA00006991"/>
    </source>
</evidence>
<organism evidence="16 17">
    <name type="scientific">Conger conger</name>
    <name type="common">Conger eel</name>
    <name type="synonym">Muraena conger</name>
    <dbReference type="NCBI Taxonomy" id="82655"/>
    <lineage>
        <taxon>Eukaryota</taxon>
        <taxon>Metazoa</taxon>
        <taxon>Chordata</taxon>
        <taxon>Craniata</taxon>
        <taxon>Vertebrata</taxon>
        <taxon>Euteleostomi</taxon>
        <taxon>Actinopterygii</taxon>
        <taxon>Neopterygii</taxon>
        <taxon>Teleostei</taxon>
        <taxon>Anguilliformes</taxon>
        <taxon>Congridae</taxon>
        <taxon>Conger</taxon>
    </lineage>
</organism>
<dbReference type="GO" id="GO:0010468">
    <property type="term" value="P:regulation of gene expression"/>
    <property type="evidence" value="ECO:0007669"/>
    <property type="project" value="TreeGrafter"/>
</dbReference>
<dbReference type="PANTHER" id="PTHR16515">
    <property type="entry name" value="PR DOMAIN ZINC FINGER PROTEIN"/>
    <property type="match status" value="1"/>
</dbReference>
<dbReference type="FunFam" id="3.30.160.60:FF:002711">
    <property type="entry name" value="Zinc finger protein 16"/>
    <property type="match status" value="1"/>
</dbReference>
<feature type="region of interest" description="Disordered" evidence="14">
    <location>
        <begin position="192"/>
        <end position="220"/>
    </location>
</feature>
<keyword evidence="11" id="KW-0539">Nucleus</keyword>
<evidence type="ECO:0000313" key="16">
    <source>
        <dbReference type="EMBL" id="KAJ8268779.1"/>
    </source>
</evidence>
<name>A0A9Q1HY93_CONCO</name>
<dbReference type="Pfam" id="PF00096">
    <property type="entry name" value="zf-C2H2"/>
    <property type="match status" value="3"/>
</dbReference>
<keyword evidence="4" id="KW-0479">Metal-binding</keyword>
<evidence type="ECO:0000256" key="13">
    <source>
        <dbReference type="SAM" id="Coils"/>
    </source>
</evidence>
<gene>
    <name evidence="16" type="ORF">COCON_G00113860</name>
</gene>
<evidence type="ECO:0000313" key="17">
    <source>
        <dbReference type="Proteomes" id="UP001152803"/>
    </source>
</evidence>
<dbReference type="GO" id="GO:0005634">
    <property type="term" value="C:nucleus"/>
    <property type="evidence" value="ECO:0007669"/>
    <property type="project" value="UniProtKB-SubCell"/>
</dbReference>